<accession>A0A4U5JIF3</accession>
<dbReference type="EMBL" id="QKNX01000001">
    <property type="protein sequence ID" value="TKR28141.1"/>
    <property type="molecule type" value="Genomic_DNA"/>
</dbReference>
<dbReference type="InterPro" id="IPR029044">
    <property type="entry name" value="Nucleotide-diphossugar_trans"/>
</dbReference>
<dbReference type="OrthoDB" id="11098at2157"/>
<dbReference type="AlphaFoldDB" id="A0A4U5JIF3"/>
<dbReference type="RefSeq" id="WP_137275440.1">
    <property type="nucleotide sequence ID" value="NZ_QKNX01000001.1"/>
</dbReference>
<evidence type="ECO:0000313" key="3">
    <source>
        <dbReference type="Proteomes" id="UP000308037"/>
    </source>
</evidence>
<evidence type="ECO:0000313" key="2">
    <source>
        <dbReference type="EMBL" id="TKR28141.1"/>
    </source>
</evidence>
<evidence type="ECO:0000259" key="1">
    <source>
        <dbReference type="Pfam" id="PF00535"/>
    </source>
</evidence>
<dbReference type="GO" id="GO:0016740">
    <property type="term" value="F:transferase activity"/>
    <property type="evidence" value="ECO:0007669"/>
    <property type="project" value="UniProtKB-KW"/>
</dbReference>
<sequence>MTDRSTPTADPTGRANPSIGITIPAYDPDMLRLEQFIHDIEEVLDPEIVRIEIDAPRRTHVDRLEDAVDVVNVSNERRGKGGAITEGFDALETDIFMFADADGSVPASSLRHVLQQTIDGTADVSIGSRRHPTSNIVAHQTIARRFLGDTFAFVARKMLPTECRDYQCGAKAVRREAWEKIGPHCYEPGFAWDLEFISVAGALGYEIAEVPVEWEDHPDSTVDPISTPIELATALVDVKRRTGAIATSPRFREITETNRSTLTMLEDDD</sequence>
<dbReference type="PANTHER" id="PTHR10859:SF91">
    <property type="entry name" value="DOLICHYL-PHOSPHATE BETA-GLUCOSYLTRANSFERASE"/>
    <property type="match status" value="1"/>
</dbReference>
<dbReference type="GO" id="GO:0006487">
    <property type="term" value="P:protein N-linked glycosylation"/>
    <property type="evidence" value="ECO:0007669"/>
    <property type="project" value="TreeGrafter"/>
</dbReference>
<gene>
    <name evidence="2" type="ORF">DM868_03415</name>
</gene>
<dbReference type="InterPro" id="IPR001173">
    <property type="entry name" value="Glyco_trans_2-like"/>
</dbReference>
<reference evidence="2 3" key="1">
    <citation type="submission" date="2019-04" db="EMBL/GenBank/DDBJ databases">
        <title>Natronomonas sp. F20-122 a newhaloarchaeon isolated from a saline saltern of Isla Bacuta, Huelva, Spain.</title>
        <authorList>
            <person name="Duran-Viseras A."/>
            <person name="Sanchez-Porro C."/>
            <person name="Ventosa A."/>
        </authorList>
    </citation>
    <scope>NUCLEOTIDE SEQUENCE [LARGE SCALE GENOMIC DNA]</scope>
    <source>
        <strain evidence="2 3">F20-122</strain>
    </source>
</reference>
<proteinExistence type="predicted"/>
<dbReference type="SUPFAM" id="SSF53448">
    <property type="entry name" value="Nucleotide-diphospho-sugar transferases"/>
    <property type="match status" value="1"/>
</dbReference>
<dbReference type="Proteomes" id="UP000308037">
    <property type="component" value="Unassembled WGS sequence"/>
</dbReference>
<comment type="caution">
    <text evidence="2">The sequence shown here is derived from an EMBL/GenBank/DDBJ whole genome shotgun (WGS) entry which is preliminary data.</text>
</comment>
<dbReference type="Gene3D" id="3.90.550.10">
    <property type="entry name" value="Spore Coat Polysaccharide Biosynthesis Protein SpsA, Chain A"/>
    <property type="match status" value="1"/>
</dbReference>
<protein>
    <submittedName>
        <fullName evidence="2">Glycosyltransferase</fullName>
    </submittedName>
</protein>
<keyword evidence="2" id="KW-0808">Transferase</keyword>
<organism evidence="2 3">
    <name type="scientific">Natronomonas salsuginis</name>
    <dbReference type="NCBI Taxonomy" id="2217661"/>
    <lineage>
        <taxon>Archaea</taxon>
        <taxon>Methanobacteriati</taxon>
        <taxon>Methanobacteriota</taxon>
        <taxon>Stenosarchaea group</taxon>
        <taxon>Halobacteria</taxon>
        <taxon>Halobacteriales</taxon>
        <taxon>Natronomonadaceae</taxon>
        <taxon>Natronomonas</taxon>
    </lineage>
</organism>
<name>A0A4U5JIF3_9EURY</name>
<feature type="domain" description="Glycosyltransferase 2-like" evidence="1">
    <location>
        <begin position="74"/>
        <end position="181"/>
    </location>
</feature>
<keyword evidence="3" id="KW-1185">Reference proteome</keyword>
<dbReference type="Pfam" id="PF00535">
    <property type="entry name" value="Glycos_transf_2"/>
    <property type="match status" value="1"/>
</dbReference>
<dbReference type="PANTHER" id="PTHR10859">
    <property type="entry name" value="GLYCOSYL TRANSFERASE"/>
    <property type="match status" value="1"/>
</dbReference>